<dbReference type="AlphaFoldDB" id="A0A928KXD2"/>
<dbReference type="InterPro" id="IPR027477">
    <property type="entry name" value="Succ_DH/fumarate_Rdtase_cat_sf"/>
</dbReference>
<dbReference type="PRINTS" id="PR00368">
    <property type="entry name" value="FADPNR"/>
</dbReference>
<accession>A0A928KXD2</accession>
<dbReference type="Proteomes" id="UP000754750">
    <property type="component" value="Unassembled WGS sequence"/>
</dbReference>
<evidence type="ECO:0000313" key="4">
    <source>
        <dbReference type="EMBL" id="MBE6833800.1"/>
    </source>
</evidence>
<gene>
    <name evidence="4" type="ORF">E7512_09510</name>
</gene>
<evidence type="ECO:0000256" key="2">
    <source>
        <dbReference type="ARBA" id="ARBA00023002"/>
    </source>
</evidence>
<protein>
    <submittedName>
        <fullName evidence="4">FAD-binding protein</fullName>
    </submittedName>
</protein>
<reference evidence="4" key="1">
    <citation type="submission" date="2019-04" db="EMBL/GenBank/DDBJ databases">
        <title>Evolution of Biomass-Degrading Anaerobic Consortia Revealed by Metagenomics.</title>
        <authorList>
            <person name="Peng X."/>
        </authorList>
    </citation>
    <scope>NUCLEOTIDE SEQUENCE</scope>
    <source>
        <strain evidence="4">SIG551</strain>
    </source>
</reference>
<dbReference type="InterPro" id="IPR003953">
    <property type="entry name" value="FAD-dep_OxRdtase_2_FAD-bd"/>
</dbReference>
<dbReference type="SUPFAM" id="SSF51905">
    <property type="entry name" value="FAD/NAD(P)-binding domain"/>
    <property type="match status" value="1"/>
</dbReference>
<organism evidence="4 5">
    <name type="scientific">Faecalispora sporosphaeroides</name>
    <dbReference type="NCBI Taxonomy" id="1549"/>
    <lineage>
        <taxon>Bacteria</taxon>
        <taxon>Bacillati</taxon>
        <taxon>Bacillota</taxon>
        <taxon>Clostridia</taxon>
        <taxon>Eubacteriales</taxon>
        <taxon>Oscillospiraceae</taxon>
        <taxon>Faecalispora</taxon>
    </lineage>
</organism>
<dbReference type="GO" id="GO:0033765">
    <property type="term" value="F:steroid dehydrogenase activity, acting on the CH-CH group of donors"/>
    <property type="evidence" value="ECO:0007669"/>
    <property type="project" value="UniProtKB-ARBA"/>
</dbReference>
<dbReference type="PANTHER" id="PTHR11632">
    <property type="entry name" value="SUCCINATE DEHYDROGENASE 2 FLAVOPROTEIN SUBUNIT"/>
    <property type="match status" value="1"/>
</dbReference>
<evidence type="ECO:0000256" key="1">
    <source>
        <dbReference type="ARBA" id="ARBA00022630"/>
    </source>
</evidence>
<evidence type="ECO:0000259" key="3">
    <source>
        <dbReference type="Pfam" id="PF00890"/>
    </source>
</evidence>
<dbReference type="PANTHER" id="PTHR11632:SF51">
    <property type="entry name" value="SUCCINATE DEHYDROGENASE [UBIQUINONE] FLAVOPROTEIN SUBUNIT, MITOCHONDRIAL"/>
    <property type="match status" value="1"/>
</dbReference>
<dbReference type="Gene3D" id="3.50.50.60">
    <property type="entry name" value="FAD/NAD(P)-binding domain"/>
    <property type="match status" value="2"/>
</dbReference>
<keyword evidence="1" id="KW-0285">Flavoprotein</keyword>
<keyword evidence="2" id="KW-0560">Oxidoreductase</keyword>
<feature type="domain" description="FAD-dependent oxidoreductase 2 FAD-binding" evidence="3">
    <location>
        <begin position="20"/>
        <end position="443"/>
    </location>
</feature>
<proteinExistence type="predicted"/>
<dbReference type="EMBL" id="SVNY01000004">
    <property type="protein sequence ID" value="MBE6833800.1"/>
    <property type="molecule type" value="Genomic_DNA"/>
</dbReference>
<dbReference type="GO" id="GO:0009061">
    <property type="term" value="P:anaerobic respiration"/>
    <property type="evidence" value="ECO:0007669"/>
    <property type="project" value="TreeGrafter"/>
</dbReference>
<dbReference type="Gene3D" id="3.90.700.10">
    <property type="entry name" value="Succinate dehydrogenase/fumarate reductase flavoprotein, catalytic domain"/>
    <property type="match status" value="1"/>
</dbReference>
<name>A0A928KXD2_9FIRM</name>
<dbReference type="InterPro" id="IPR030664">
    <property type="entry name" value="SdhA/FrdA/AprA"/>
</dbReference>
<dbReference type="GO" id="GO:0000104">
    <property type="term" value="F:succinate dehydrogenase activity"/>
    <property type="evidence" value="ECO:0007669"/>
    <property type="project" value="TreeGrafter"/>
</dbReference>
<dbReference type="GO" id="GO:0050660">
    <property type="term" value="F:flavin adenine dinucleotide binding"/>
    <property type="evidence" value="ECO:0007669"/>
    <property type="project" value="TreeGrafter"/>
</dbReference>
<sequence length="655" mass="72035">MNTSSLQTPQGTYRQITVNTVVVGSGAAGFNAADRLWMLGQHDVAIVTEHVKAGTSRNTGSDKQTYYKLTLSGGDPDSVREMAETLFSGECVDGDIALCEAALSAQGFLRLAELGVPFPKNRYGEYVGYKTDHDPRRRATSVGPYTSRRMTEALEKSVNEKKIPIFDRMQVIRILSDRSRVYGLFCLDTSAPEHADSRFVVFRCKNVIYATGGPAGIYADSVYPFGHFGATGIAFEAGVRGKNLTEWQYGLASTRPRWNVSGTYMQVMPRFLSVNPDGSEEREFLFDFFTDPGDMLTKVFLKGYQWPFDVRKVKDGSSIIDILVYLESCKGRRVFLDFRSNPGGGGLDFSSLGAEARDYMEKAGACFGTPYERLLHMNAPAVEFYRGRGVNLAEEPLEIALCAQHNNGGLAINAWWHTNLEGFFAAGEVSASHGVYRPGGSALNAGQVGSSRAAEYIAARRTGEPEEERAFLACALEAAEQMNALADEAVHNTAGTPVQQLWDAAAARMSRFGAAIRSSEGIDAALKETRRELSAFSGLVSVASPAELSKLFRLRDVFICQQVYLSAMRDYLERGGKSRGSALYTDPHGEKPYAVLPDTFTFRLDNGAGAGVIQEAVYQNGACEISWRPVRPIPEDDDFFENVWRSYRENGNIDE</sequence>
<evidence type="ECO:0000313" key="5">
    <source>
        <dbReference type="Proteomes" id="UP000754750"/>
    </source>
</evidence>
<dbReference type="RefSeq" id="WP_326840522.1">
    <property type="nucleotide sequence ID" value="NZ_SVNY01000004.1"/>
</dbReference>
<comment type="caution">
    <text evidence="4">The sequence shown here is derived from an EMBL/GenBank/DDBJ whole genome shotgun (WGS) entry which is preliminary data.</text>
</comment>
<dbReference type="GO" id="GO:0005886">
    <property type="term" value="C:plasma membrane"/>
    <property type="evidence" value="ECO:0007669"/>
    <property type="project" value="TreeGrafter"/>
</dbReference>
<dbReference type="Pfam" id="PF00890">
    <property type="entry name" value="FAD_binding_2"/>
    <property type="match status" value="1"/>
</dbReference>
<dbReference type="InterPro" id="IPR036188">
    <property type="entry name" value="FAD/NAD-bd_sf"/>
</dbReference>
<dbReference type="GO" id="GO:0009055">
    <property type="term" value="F:electron transfer activity"/>
    <property type="evidence" value="ECO:0007669"/>
    <property type="project" value="TreeGrafter"/>
</dbReference>